<dbReference type="Gene3D" id="3.60.10.10">
    <property type="entry name" value="Endonuclease/exonuclease/phosphatase"/>
    <property type="match status" value="1"/>
</dbReference>
<protein>
    <submittedName>
        <fullName evidence="3">Endonuclease/exonuclease/phosphatase family protein</fullName>
    </submittedName>
</protein>
<dbReference type="GO" id="GO:0006506">
    <property type="term" value="P:GPI anchor biosynthetic process"/>
    <property type="evidence" value="ECO:0007669"/>
    <property type="project" value="TreeGrafter"/>
</dbReference>
<dbReference type="AlphaFoldDB" id="A0AA49GTQ0"/>
<organism evidence="3">
    <name type="scientific">Roseihalotalea indica</name>
    <dbReference type="NCBI Taxonomy" id="2867963"/>
    <lineage>
        <taxon>Bacteria</taxon>
        <taxon>Pseudomonadati</taxon>
        <taxon>Bacteroidota</taxon>
        <taxon>Cytophagia</taxon>
        <taxon>Cytophagales</taxon>
        <taxon>Catalimonadaceae</taxon>
        <taxon>Roseihalotalea</taxon>
    </lineage>
</organism>
<name>A0AA49GTQ0_9BACT</name>
<keyword evidence="1" id="KW-0732">Signal</keyword>
<dbReference type="EMBL" id="CP120682">
    <property type="protein sequence ID" value="WKN38970.1"/>
    <property type="molecule type" value="Genomic_DNA"/>
</dbReference>
<dbReference type="InterPro" id="IPR036691">
    <property type="entry name" value="Endo/exonu/phosph_ase_sf"/>
</dbReference>
<sequence length="282" mass="31044">MIHRNRLIKSFLFVILIGAALGAVSFSCTPATSDQKPPEQNPEAIDLRVMAYNVHHCNPPSAPEKIDVEAIVETIRQQKPDLVALQEIDVMTGRSGNIDEARMIAEQLDMHYYFGKAIDHDGGEYGVAILSRFPISEEQTHALPTQEGTDGEPRVLATVKVNLPNGQSLRFGSTHLDAQREDVNRLLQIKAIGEIASTESLPMVIAGDFNAPPTSGVINILDQHFQRSCEDCAPTIPVINPTKAIDFIAFRPDAGFEVVSHQVIDETYASDHRPVFSVLRVK</sequence>
<feature type="chain" id="PRO_5041466318" evidence="1">
    <location>
        <begin position="23"/>
        <end position="282"/>
    </location>
</feature>
<dbReference type="GO" id="GO:0016020">
    <property type="term" value="C:membrane"/>
    <property type="evidence" value="ECO:0007669"/>
    <property type="project" value="GOC"/>
</dbReference>
<dbReference type="GO" id="GO:0004519">
    <property type="term" value="F:endonuclease activity"/>
    <property type="evidence" value="ECO:0007669"/>
    <property type="project" value="UniProtKB-KW"/>
</dbReference>
<evidence type="ECO:0000313" key="3">
    <source>
        <dbReference type="EMBL" id="WKN38970.1"/>
    </source>
</evidence>
<dbReference type="PANTHER" id="PTHR14859">
    <property type="entry name" value="CALCOFLUOR WHITE HYPERSENSITIVE PROTEIN PRECURSOR"/>
    <property type="match status" value="1"/>
</dbReference>
<reference evidence="3" key="2">
    <citation type="journal article" date="2024" name="Antonie Van Leeuwenhoek">
        <title>Roseihalotalea indica gen. nov., sp. nov., a halophilic Bacteroidetes from mesopelagic Southwest Indian Ocean with higher carbohydrate metabolic potential.</title>
        <authorList>
            <person name="Chen B."/>
            <person name="Zhang M."/>
            <person name="Lin D."/>
            <person name="Ye J."/>
            <person name="Tang K."/>
        </authorList>
    </citation>
    <scope>NUCLEOTIDE SEQUENCE</scope>
    <source>
        <strain evidence="3">TK19036</strain>
    </source>
</reference>
<dbReference type="Pfam" id="PF03372">
    <property type="entry name" value="Exo_endo_phos"/>
    <property type="match status" value="1"/>
</dbReference>
<dbReference type="PROSITE" id="PS51257">
    <property type="entry name" value="PROKAR_LIPOPROTEIN"/>
    <property type="match status" value="1"/>
</dbReference>
<keyword evidence="3" id="KW-0540">Nuclease</keyword>
<keyword evidence="3" id="KW-0378">Hydrolase</keyword>
<gene>
    <name evidence="3" type="ORF">K4G66_09675</name>
</gene>
<reference evidence="3" key="1">
    <citation type="journal article" date="2023" name="Comput. Struct. Biotechnol. J.">
        <title>Discovery of a novel marine Bacteroidetes with a rich repertoire of carbohydrate-active enzymes.</title>
        <authorList>
            <person name="Chen B."/>
            <person name="Liu G."/>
            <person name="Chen Q."/>
            <person name="Wang H."/>
            <person name="Liu L."/>
            <person name="Tang K."/>
        </authorList>
    </citation>
    <scope>NUCLEOTIDE SEQUENCE</scope>
    <source>
        <strain evidence="3">TK19036</strain>
    </source>
</reference>
<dbReference type="PANTHER" id="PTHR14859:SF15">
    <property type="entry name" value="ENDONUCLEASE_EXONUCLEASE_PHOSPHATASE DOMAIN-CONTAINING PROTEIN"/>
    <property type="match status" value="1"/>
</dbReference>
<dbReference type="InterPro" id="IPR005135">
    <property type="entry name" value="Endo/exonuclease/phosphatase"/>
</dbReference>
<feature type="domain" description="Endonuclease/exonuclease/phosphatase" evidence="2">
    <location>
        <begin position="50"/>
        <end position="272"/>
    </location>
</feature>
<dbReference type="SUPFAM" id="SSF56219">
    <property type="entry name" value="DNase I-like"/>
    <property type="match status" value="1"/>
</dbReference>
<keyword evidence="3" id="KW-0255">Endonuclease</keyword>
<evidence type="ECO:0000259" key="2">
    <source>
        <dbReference type="Pfam" id="PF03372"/>
    </source>
</evidence>
<dbReference type="InterPro" id="IPR051916">
    <property type="entry name" value="GPI-anchor_lipid_remodeler"/>
</dbReference>
<feature type="signal peptide" evidence="1">
    <location>
        <begin position="1"/>
        <end position="22"/>
    </location>
</feature>
<accession>A0AA49GTQ0</accession>
<evidence type="ECO:0000256" key="1">
    <source>
        <dbReference type="SAM" id="SignalP"/>
    </source>
</evidence>
<proteinExistence type="predicted"/>